<evidence type="ECO:0000313" key="2">
    <source>
        <dbReference type="Proteomes" id="UP001497535"/>
    </source>
</evidence>
<proteinExistence type="predicted"/>
<protein>
    <submittedName>
        <fullName evidence="1">Uncharacterized protein</fullName>
    </submittedName>
</protein>
<gene>
    <name evidence="1" type="ORF">MENTE1834_LOCUS44009</name>
</gene>
<dbReference type="Proteomes" id="UP001497535">
    <property type="component" value="Unassembled WGS sequence"/>
</dbReference>
<organism evidence="1 2">
    <name type="scientific">Meloidogyne enterolobii</name>
    <name type="common">Root-knot nematode worm</name>
    <name type="synonym">Meloidogyne mayaguensis</name>
    <dbReference type="NCBI Taxonomy" id="390850"/>
    <lineage>
        <taxon>Eukaryota</taxon>
        <taxon>Metazoa</taxon>
        <taxon>Ecdysozoa</taxon>
        <taxon>Nematoda</taxon>
        <taxon>Chromadorea</taxon>
        <taxon>Rhabditida</taxon>
        <taxon>Tylenchina</taxon>
        <taxon>Tylenchomorpha</taxon>
        <taxon>Tylenchoidea</taxon>
        <taxon>Meloidogynidae</taxon>
        <taxon>Meloidogyninae</taxon>
        <taxon>Meloidogyne</taxon>
    </lineage>
</organism>
<evidence type="ECO:0000313" key="1">
    <source>
        <dbReference type="EMBL" id="CAK5108716.1"/>
    </source>
</evidence>
<dbReference type="EMBL" id="CAVMJV010000130">
    <property type="protein sequence ID" value="CAK5108716.1"/>
    <property type="molecule type" value="Genomic_DNA"/>
</dbReference>
<name>A0ACB1AXQ7_MELEN</name>
<keyword evidence="2" id="KW-1185">Reference proteome</keyword>
<comment type="caution">
    <text evidence="1">The sequence shown here is derived from an EMBL/GenBank/DDBJ whole genome shotgun (WGS) entry which is preliminary data.</text>
</comment>
<accession>A0ACB1AXQ7</accession>
<reference evidence="1" key="1">
    <citation type="submission" date="2023-11" db="EMBL/GenBank/DDBJ databases">
        <authorList>
            <person name="Poullet M."/>
        </authorList>
    </citation>
    <scope>NUCLEOTIDE SEQUENCE</scope>
    <source>
        <strain evidence="1">E1834</strain>
    </source>
</reference>
<sequence length="51" mass="5865">MAHIPVPYINIYHPKSSEIPFAPLLFIIQQNYGKNSLFSQNPDIFFIPSIC</sequence>